<sequence length="45" mass="5498">MQHIAHVLHYMFENSQKAMYVPTFLLQYNSMKHWHNFSRETQLGC</sequence>
<organism evidence="1">
    <name type="scientific">Anguilla anguilla</name>
    <name type="common">European freshwater eel</name>
    <name type="synonym">Muraena anguilla</name>
    <dbReference type="NCBI Taxonomy" id="7936"/>
    <lineage>
        <taxon>Eukaryota</taxon>
        <taxon>Metazoa</taxon>
        <taxon>Chordata</taxon>
        <taxon>Craniata</taxon>
        <taxon>Vertebrata</taxon>
        <taxon>Euteleostomi</taxon>
        <taxon>Actinopterygii</taxon>
        <taxon>Neopterygii</taxon>
        <taxon>Teleostei</taxon>
        <taxon>Anguilliformes</taxon>
        <taxon>Anguillidae</taxon>
        <taxon>Anguilla</taxon>
    </lineage>
</organism>
<evidence type="ECO:0000313" key="1">
    <source>
        <dbReference type="EMBL" id="JAH13257.1"/>
    </source>
</evidence>
<dbReference type="AlphaFoldDB" id="A0A0E9Q9S7"/>
<dbReference type="EMBL" id="GBXM01095320">
    <property type="protein sequence ID" value="JAH13257.1"/>
    <property type="molecule type" value="Transcribed_RNA"/>
</dbReference>
<protein>
    <submittedName>
        <fullName evidence="1">Uncharacterized protein</fullName>
    </submittedName>
</protein>
<proteinExistence type="predicted"/>
<accession>A0A0E9Q9S7</accession>
<name>A0A0E9Q9S7_ANGAN</name>
<reference evidence="1" key="1">
    <citation type="submission" date="2014-11" db="EMBL/GenBank/DDBJ databases">
        <authorList>
            <person name="Amaro Gonzalez C."/>
        </authorList>
    </citation>
    <scope>NUCLEOTIDE SEQUENCE</scope>
</reference>
<reference evidence="1" key="2">
    <citation type="journal article" date="2015" name="Fish Shellfish Immunol.">
        <title>Early steps in the European eel (Anguilla anguilla)-Vibrio vulnificus interaction in the gills: Role of the RtxA13 toxin.</title>
        <authorList>
            <person name="Callol A."/>
            <person name="Pajuelo D."/>
            <person name="Ebbesson L."/>
            <person name="Teles M."/>
            <person name="MacKenzie S."/>
            <person name="Amaro C."/>
        </authorList>
    </citation>
    <scope>NUCLEOTIDE SEQUENCE</scope>
</reference>